<dbReference type="eggNOG" id="ENOG5033H5Q">
    <property type="taxonomic scope" value="Bacteria"/>
</dbReference>
<keyword evidence="2" id="KW-1185">Reference proteome</keyword>
<evidence type="ECO:0000313" key="1">
    <source>
        <dbReference type="EMBL" id="KGE16623.1"/>
    </source>
</evidence>
<dbReference type="Gene3D" id="1.10.10.60">
    <property type="entry name" value="Homeodomain-like"/>
    <property type="match status" value="1"/>
</dbReference>
<evidence type="ECO:0000313" key="2">
    <source>
        <dbReference type="Proteomes" id="UP000029734"/>
    </source>
</evidence>
<proteinExistence type="predicted"/>
<organism evidence="1 2">
    <name type="scientific">Paenibacillus wynnii</name>
    <dbReference type="NCBI Taxonomy" id="268407"/>
    <lineage>
        <taxon>Bacteria</taxon>
        <taxon>Bacillati</taxon>
        <taxon>Bacillota</taxon>
        <taxon>Bacilli</taxon>
        <taxon>Bacillales</taxon>
        <taxon>Paenibacillaceae</taxon>
        <taxon>Paenibacillus</taxon>
    </lineage>
</organism>
<dbReference type="EMBL" id="JQCR01000003">
    <property type="protein sequence ID" value="KGE16623.1"/>
    <property type="molecule type" value="Genomic_DNA"/>
</dbReference>
<dbReference type="STRING" id="268407.PWYN_18085"/>
<reference evidence="1 2" key="2">
    <citation type="submission" date="2014-10" db="EMBL/GenBank/DDBJ databases">
        <title>Comparative genomics of the Paenibacillus odorifer group.</title>
        <authorList>
            <person name="Tsai Y.-C."/>
            <person name="Martin N."/>
            <person name="Korlach J."/>
            <person name="Wiedmann M."/>
        </authorList>
    </citation>
    <scope>NUCLEOTIDE SEQUENCE [LARGE SCALE GENOMIC DNA]</scope>
    <source>
        <strain evidence="1 2">DSM 18334</strain>
    </source>
</reference>
<name>A0A098M3M5_9BACL</name>
<sequence>MTIYDVLKKLPYKKQLYIKYKFNIWMQNERNMTEEEFLKQVDLKGMGTYYRWERSPEYKHIVSIVLAAKQANDLLTIYENLKKKVESDPNPKDIEMMLKLMKEINLHNKEAEKFFASDKDENDKDDDLEL</sequence>
<gene>
    <name evidence="1" type="ORF">PWYN_18085</name>
</gene>
<dbReference type="AlphaFoldDB" id="A0A098M3M5"/>
<evidence type="ECO:0008006" key="3">
    <source>
        <dbReference type="Google" id="ProtNLM"/>
    </source>
</evidence>
<dbReference type="Proteomes" id="UP000029734">
    <property type="component" value="Unassembled WGS sequence"/>
</dbReference>
<accession>A0A098M3M5</accession>
<reference evidence="1 2" key="1">
    <citation type="submission" date="2014-08" db="EMBL/GenBank/DDBJ databases">
        <authorList>
            <person name="den Bakker H.C."/>
        </authorList>
    </citation>
    <scope>NUCLEOTIDE SEQUENCE [LARGE SCALE GENOMIC DNA]</scope>
    <source>
        <strain evidence="1 2">DSM 18334</strain>
    </source>
</reference>
<dbReference type="RefSeq" id="WP_036654675.1">
    <property type="nucleotide sequence ID" value="NZ_JQCR01000003.1"/>
</dbReference>
<protein>
    <recommendedName>
        <fullName evidence="3">Homeodomain phBC6A51-type domain-containing protein</fullName>
    </recommendedName>
</protein>
<dbReference type="OrthoDB" id="2697242at2"/>
<comment type="caution">
    <text evidence="1">The sequence shown here is derived from an EMBL/GenBank/DDBJ whole genome shotgun (WGS) entry which is preliminary data.</text>
</comment>